<gene>
    <name evidence="1" type="primary">GDI1_1</name>
    <name evidence="1" type="ORF">LTR37_013625</name>
</gene>
<dbReference type="EMBL" id="JAUTXU010000135">
    <property type="protein sequence ID" value="KAK3704794.1"/>
    <property type="molecule type" value="Genomic_DNA"/>
</dbReference>
<protein>
    <submittedName>
        <fullName evidence="1">Rab GDP dissociation inhibitor alpha</fullName>
    </submittedName>
</protein>
<evidence type="ECO:0000313" key="2">
    <source>
        <dbReference type="Proteomes" id="UP001281147"/>
    </source>
</evidence>
<dbReference type="Proteomes" id="UP001281147">
    <property type="component" value="Unassembled WGS sequence"/>
</dbReference>
<name>A0ACC3MW36_9PEZI</name>
<sequence length="469" mass="52415">MEEIAPEYDLIVLGTGLTECILSGVMSVKGKKVLHMDRNDHYGGEAASVNLETLFKKYGNYAVGTEPWKKYGRPNDWNIDLVPKLLMSNGELTNILVSTDVTRYIEFKQIAGSYVQQGQGARATVAKVPSDAGEALRSPLMGIFEKRRARNFLTWVGEFDEANPKTHNGMNLSQVSMRQVYDKYGLEASTRDFIGHSMALYETDEYMEKKGVAKQCVERIRLYVNSMARYGKSPYIYPLYGLGELPQGFARLSAIYGGTYMLNTNVEEILYDSAGKVSGIKATMKERGEEGEGMKFETKCKKIVADPSYFPGKVQVVGHYVKAICILNHPIDKTDNADSLQLIIPQSQVGRKHDIYVACVSSAHNVCPRGYYIAIVSTIAETSANHHLELQPGLDRLGRIEEQFMGPPIPLYEPLESGSNDNVFISRSYDASSHFETMTDDVRDIYRRAEGEELKVEGLKEGQNLVAEE</sequence>
<accession>A0ACC3MW36</accession>
<evidence type="ECO:0000313" key="1">
    <source>
        <dbReference type="EMBL" id="KAK3704794.1"/>
    </source>
</evidence>
<reference evidence="1" key="1">
    <citation type="submission" date="2023-07" db="EMBL/GenBank/DDBJ databases">
        <title>Black Yeasts Isolated from many extreme environments.</title>
        <authorList>
            <person name="Coleine C."/>
            <person name="Stajich J.E."/>
            <person name="Selbmann L."/>
        </authorList>
    </citation>
    <scope>NUCLEOTIDE SEQUENCE</scope>
    <source>
        <strain evidence="1">CCFEE 5714</strain>
    </source>
</reference>
<proteinExistence type="predicted"/>
<keyword evidence="2" id="KW-1185">Reference proteome</keyword>
<organism evidence="1 2">
    <name type="scientific">Vermiconidia calcicola</name>
    <dbReference type="NCBI Taxonomy" id="1690605"/>
    <lineage>
        <taxon>Eukaryota</taxon>
        <taxon>Fungi</taxon>
        <taxon>Dikarya</taxon>
        <taxon>Ascomycota</taxon>
        <taxon>Pezizomycotina</taxon>
        <taxon>Dothideomycetes</taxon>
        <taxon>Dothideomycetidae</taxon>
        <taxon>Mycosphaerellales</taxon>
        <taxon>Extremaceae</taxon>
        <taxon>Vermiconidia</taxon>
    </lineage>
</organism>
<comment type="caution">
    <text evidence="1">The sequence shown here is derived from an EMBL/GenBank/DDBJ whole genome shotgun (WGS) entry which is preliminary data.</text>
</comment>